<evidence type="ECO:0000259" key="1">
    <source>
        <dbReference type="Pfam" id="PF01926"/>
    </source>
</evidence>
<dbReference type="GO" id="GO:0016787">
    <property type="term" value="F:hydrolase activity"/>
    <property type="evidence" value="ECO:0007669"/>
    <property type="project" value="UniProtKB-KW"/>
</dbReference>
<dbReference type="EMBL" id="MU150229">
    <property type="protein sequence ID" value="KAF9469798.1"/>
    <property type="molecule type" value="Genomic_DNA"/>
</dbReference>
<dbReference type="Proteomes" id="UP000807353">
    <property type="component" value="Unassembled WGS sequence"/>
</dbReference>
<sequence>MKTLRSLGAGDLSSSDTIVAVMGPTGVGKSTFIDLATGQGGKTVGHTLESQTAEVRAVKVHHPETDQPIVFVDTPGFDDTNKSDTEVLRMIANWLEKTYKKQVRLTGIIYMHRISDNRMAGAPHKNLHVFTKLCGDDAIRNVILATTMWSRVKKEIGEKREAELQQEYWKKMLDKGSQTTRFEGTALSAWKIVNIIVAGQRPTSVLLQEEMVDLEKRLSETQAGITLYHELRGLLSLHTDAIRQLREQAVRQNNPTLVEELNKQQEEIEEKIRLTLDQIQEMRIPLSRRIRLIFSFKTLRKSMC</sequence>
<dbReference type="InterPro" id="IPR006073">
    <property type="entry name" value="GTP-bd"/>
</dbReference>
<dbReference type="InterPro" id="IPR027417">
    <property type="entry name" value="P-loop_NTPase"/>
</dbReference>
<keyword evidence="3" id="KW-1185">Reference proteome</keyword>
<dbReference type="CDD" id="cd00882">
    <property type="entry name" value="Ras_like_GTPase"/>
    <property type="match status" value="1"/>
</dbReference>
<dbReference type="Pfam" id="PF01926">
    <property type="entry name" value="MMR_HSR1"/>
    <property type="match status" value="1"/>
</dbReference>
<feature type="domain" description="G" evidence="1">
    <location>
        <begin position="19"/>
        <end position="110"/>
    </location>
</feature>
<organism evidence="2 3">
    <name type="scientific">Collybia nuda</name>
    <dbReference type="NCBI Taxonomy" id="64659"/>
    <lineage>
        <taxon>Eukaryota</taxon>
        <taxon>Fungi</taxon>
        <taxon>Dikarya</taxon>
        <taxon>Basidiomycota</taxon>
        <taxon>Agaricomycotina</taxon>
        <taxon>Agaricomycetes</taxon>
        <taxon>Agaricomycetidae</taxon>
        <taxon>Agaricales</taxon>
        <taxon>Tricholomatineae</taxon>
        <taxon>Clitocybaceae</taxon>
        <taxon>Collybia</taxon>
    </lineage>
</organism>
<evidence type="ECO:0000313" key="3">
    <source>
        <dbReference type="Proteomes" id="UP000807353"/>
    </source>
</evidence>
<name>A0A9P5YIZ4_9AGAR</name>
<dbReference type="OrthoDB" id="8954335at2759"/>
<protein>
    <submittedName>
        <fullName evidence="2">P-loop containing nucleoside triphosphate hydrolase protein</fullName>
    </submittedName>
</protein>
<dbReference type="SUPFAM" id="SSF52540">
    <property type="entry name" value="P-loop containing nucleoside triphosphate hydrolases"/>
    <property type="match status" value="1"/>
</dbReference>
<accession>A0A9P5YIZ4</accession>
<dbReference type="Gene3D" id="3.40.50.300">
    <property type="entry name" value="P-loop containing nucleotide triphosphate hydrolases"/>
    <property type="match status" value="1"/>
</dbReference>
<comment type="caution">
    <text evidence="2">The sequence shown here is derived from an EMBL/GenBank/DDBJ whole genome shotgun (WGS) entry which is preliminary data.</text>
</comment>
<proteinExistence type="predicted"/>
<keyword evidence="2" id="KW-0378">Hydrolase</keyword>
<evidence type="ECO:0000313" key="2">
    <source>
        <dbReference type="EMBL" id="KAF9469798.1"/>
    </source>
</evidence>
<dbReference type="GO" id="GO:0005525">
    <property type="term" value="F:GTP binding"/>
    <property type="evidence" value="ECO:0007669"/>
    <property type="project" value="InterPro"/>
</dbReference>
<dbReference type="AlphaFoldDB" id="A0A9P5YIZ4"/>
<reference evidence="2" key="1">
    <citation type="submission" date="2020-11" db="EMBL/GenBank/DDBJ databases">
        <authorList>
            <consortium name="DOE Joint Genome Institute"/>
            <person name="Ahrendt S."/>
            <person name="Riley R."/>
            <person name="Andreopoulos W."/>
            <person name="Labutti K."/>
            <person name="Pangilinan J."/>
            <person name="Ruiz-Duenas F.J."/>
            <person name="Barrasa J.M."/>
            <person name="Sanchez-Garcia M."/>
            <person name="Camarero S."/>
            <person name="Miyauchi S."/>
            <person name="Serrano A."/>
            <person name="Linde D."/>
            <person name="Babiker R."/>
            <person name="Drula E."/>
            <person name="Ayuso-Fernandez I."/>
            <person name="Pacheco R."/>
            <person name="Padilla G."/>
            <person name="Ferreira P."/>
            <person name="Barriuso J."/>
            <person name="Kellner H."/>
            <person name="Castanera R."/>
            <person name="Alfaro M."/>
            <person name="Ramirez L."/>
            <person name="Pisabarro A.G."/>
            <person name="Kuo A."/>
            <person name="Tritt A."/>
            <person name="Lipzen A."/>
            <person name="He G."/>
            <person name="Yan M."/>
            <person name="Ng V."/>
            <person name="Cullen D."/>
            <person name="Martin F."/>
            <person name="Rosso M.-N."/>
            <person name="Henrissat B."/>
            <person name="Hibbett D."/>
            <person name="Martinez A.T."/>
            <person name="Grigoriev I.V."/>
        </authorList>
    </citation>
    <scope>NUCLEOTIDE SEQUENCE</scope>
    <source>
        <strain evidence="2">CBS 247.69</strain>
    </source>
</reference>
<gene>
    <name evidence="2" type="ORF">BDZ94DRAFT_29036</name>
</gene>